<dbReference type="Proteomes" id="UP000233469">
    <property type="component" value="Unassembled WGS sequence"/>
</dbReference>
<feature type="region of interest" description="Disordered" evidence="1">
    <location>
        <begin position="1"/>
        <end position="85"/>
    </location>
</feature>
<protein>
    <submittedName>
        <fullName evidence="2">Uncharacterized protein</fullName>
    </submittedName>
</protein>
<sequence>MSCQSPPSGGVQGQGSSLSTTVSTLQPLTDNSAKYTQDTTLTSSSPPADTNASPLTPDTGTSLDDSQHSPSNSADKGKSVGILPSELEHAASPDVFTAAIQSSPLRFYAAAVPSTIKGFWTHFKTNHKACDVTDREFSSFFFLW</sequence>
<name>A0A2N1M7U8_9GLOM</name>
<evidence type="ECO:0000313" key="3">
    <source>
        <dbReference type="Proteomes" id="UP000233469"/>
    </source>
</evidence>
<dbReference type="AlphaFoldDB" id="A0A2N1M7U8"/>
<feature type="compositionally biased region" description="Low complexity" evidence="1">
    <location>
        <begin position="1"/>
        <end position="17"/>
    </location>
</feature>
<dbReference type="EMBL" id="LLXL01004156">
    <property type="protein sequence ID" value="PKK57716.1"/>
    <property type="molecule type" value="Genomic_DNA"/>
</dbReference>
<reference evidence="2 3" key="2">
    <citation type="submission" date="2017-10" db="EMBL/GenBank/DDBJ databases">
        <title>Extensive intraspecific genome diversity in a model arbuscular mycorrhizal fungus.</title>
        <authorList>
            <person name="Chen E.C.H."/>
            <person name="Morin E."/>
            <person name="Baudet D."/>
            <person name="Noel J."/>
            <person name="Ndikumana S."/>
            <person name="Charron P."/>
            <person name="St-Onge C."/>
            <person name="Giorgi J."/>
            <person name="Grigoriev I.V."/>
            <person name="Roux C."/>
            <person name="Martin F.M."/>
            <person name="Corradi N."/>
        </authorList>
    </citation>
    <scope>NUCLEOTIDE SEQUENCE [LARGE SCALE GENOMIC DNA]</scope>
    <source>
        <strain evidence="2 3">C2</strain>
    </source>
</reference>
<comment type="caution">
    <text evidence="2">The sequence shown here is derived from an EMBL/GenBank/DDBJ whole genome shotgun (WGS) entry which is preliminary data.</text>
</comment>
<dbReference type="VEuPathDB" id="FungiDB:RhiirFUN_020536"/>
<proteinExistence type="predicted"/>
<dbReference type="VEuPathDB" id="FungiDB:FUN_008526"/>
<feature type="compositionally biased region" description="Polar residues" evidence="1">
    <location>
        <begin position="18"/>
        <end position="74"/>
    </location>
</feature>
<organism evidence="2 3">
    <name type="scientific">Rhizophagus irregularis</name>
    <dbReference type="NCBI Taxonomy" id="588596"/>
    <lineage>
        <taxon>Eukaryota</taxon>
        <taxon>Fungi</taxon>
        <taxon>Fungi incertae sedis</taxon>
        <taxon>Mucoromycota</taxon>
        <taxon>Glomeromycotina</taxon>
        <taxon>Glomeromycetes</taxon>
        <taxon>Glomerales</taxon>
        <taxon>Glomeraceae</taxon>
        <taxon>Rhizophagus</taxon>
    </lineage>
</organism>
<evidence type="ECO:0000256" key="1">
    <source>
        <dbReference type="SAM" id="MobiDB-lite"/>
    </source>
</evidence>
<gene>
    <name evidence="2" type="ORF">RhiirC2_721041</name>
</gene>
<evidence type="ECO:0000313" key="2">
    <source>
        <dbReference type="EMBL" id="PKK57716.1"/>
    </source>
</evidence>
<reference evidence="2 3" key="1">
    <citation type="submission" date="2016-04" db="EMBL/GenBank/DDBJ databases">
        <title>Genome analyses suggest a sexual origin of heterokaryosis in a supposedly ancient asexual fungus.</title>
        <authorList>
            <person name="Ropars J."/>
            <person name="Sedzielewska K."/>
            <person name="Noel J."/>
            <person name="Charron P."/>
            <person name="Farinelli L."/>
            <person name="Marton T."/>
            <person name="Kruger M."/>
            <person name="Pelin A."/>
            <person name="Brachmann A."/>
            <person name="Corradi N."/>
        </authorList>
    </citation>
    <scope>NUCLEOTIDE SEQUENCE [LARGE SCALE GENOMIC DNA]</scope>
    <source>
        <strain evidence="2 3">C2</strain>
    </source>
</reference>
<accession>A0A2N1M7U8</accession>